<dbReference type="OrthoDB" id="3189808at2"/>
<feature type="domain" description="HTH marR-type" evidence="2">
    <location>
        <begin position="22"/>
        <end position="72"/>
    </location>
</feature>
<dbReference type="PANTHER" id="PTHR18964">
    <property type="entry name" value="ROK (REPRESSOR, ORF, KINASE) FAMILY"/>
    <property type="match status" value="1"/>
</dbReference>
<dbReference type="InterPro" id="IPR036388">
    <property type="entry name" value="WH-like_DNA-bd_sf"/>
</dbReference>
<dbReference type="RefSeq" id="WP_134454019.1">
    <property type="nucleotide sequence ID" value="NZ_SOFL01000036.1"/>
</dbReference>
<dbReference type="SUPFAM" id="SSF53067">
    <property type="entry name" value="Actin-like ATPase domain"/>
    <property type="match status" value="1"/>
</dbReference>
<reference evidence="3 4" key="1">
    <citation type="submission" date="2019-03" db="EMBL/GenBank/DDBJ databases">
        <title>Genomics of glacier-inhabiting Cryobacterium strains.</title>
        <authorList>
            <person name="Liu Q."/>
            <person name="Xin Y.-H."/>
        </authorList>
    </citation>
    <scope>NUCLEOTIDE SEQUENCE [LARGE SCALE GENOMIC DNA]</scope>
    <source>
        <strain evidence="3 4">RHLS22-1</strain>
    </source>
</reference>
<evidence type="ECO:0000259" key="2">
    <source>
        <dbReference type="Pfam" id="PF12802"/>
    </source>
</evidence>
<protein>
    <submittedName>
        <fullName evidence="3">ROK family transcriptional regulator</fullName>
    </submittedName>
</protein>
<comment type="similarity">
    <text evidence="1">Belongs to the ROK (NagC/XylR) family.</text>
</comment>
<dbReference type="PANTHER" id="PTHR18964:SF173">
    <property type="entry name" value="GLUCOKINASE"/>
    <property type="match status" value="1"/>
</dbReference>
<dbReference type="EMBL" id="SOFL01000036">
    <property type="protein sequence ID" value="TFC01040.1"/>
    <property type="molecule type" value="Genomic_DNA"/>
</dbReference>
<comment type="caution">
    <text evidence="3">The sequence shown here is derived from an EMBL/GenBank/DDBJ whole genome shotgun (WGS) entry which is preliminary data.</text>
</comment>
<dbReference type="AlphaFoldDB" id="A0A4R8W237"/>
<dbReference type="PROSITE" id="PS01125">
    <property type="entry name" value="ROK"/>
    <property type="match status" value="1"/>
</dbReference>
<evidence type="ECO:0000313" key="4">
    <source>
        <dbReference type="Proteomes" id="UP000297907"/>
    </source>
</evidence>
<dbReference type="GO" id="GO:0003700">
    <property type="term" value="F:DNA-binding transcription factor activity"/>
    <property type="evidence" value="ECO:0007669"/>
    <property type="project" value="InterPro"/>
</dbReference>
<dbReference type="Pfam" id="PF12802">
    <property type="entry name" value="MarR_2"/>
    <property type="match status" value="1"/>
</dbReference>
<dbReference type="InterPro" id="IPR000600">
    <property type="entry name" value="ROK"/>
</dbReference>
<dbReference type="Gene3D" id="1.10.10.10">
    <property type="entry name" value="Winged helix-like DNA-binding domain superfamily/Winged helix DNA-binding domain"/>
    <property type="match status" value="1"/>
</dbReference>
<dbReference type="Proteomes" id="UP000297907">
    <property type="component" value="Unassembled WGS sequence"/>
</dbReference>
<name>A0A4R8W237_9MICO</name>
<dbReference type="Pfam" id="PF00480">
    <property type="entry name" value="ROK"/>
    <property type="match status" value="1"/>
</dbReference>
<accession>A0A4R8W237</accession>
<dbReference type="Gene3D" id="3.30.420.40">
    <property type="match status" value="2"/>
</dbReference>
<dbReference type="InterPro" id="IPR043129">
    <property type="entry name" value="ATPase_NBD"/>
</dbReference>
<evidence type="ECO:0000313" key="3">
    <source>
        <dbReference type="EMBL" id="TFC01040.1"/>
    </source>
</evidence>
<dbReference type="InterPro" id="IPR000835">
    <property type="entry name" value="HTH_MarR-typ"/>
</dbReference>
<sequence length="393" mass="41278">MPVRQRRNPGSQTALRLSNQQRILSNLVSSGPTTQADIARNTGLSAATVSNIVKVLVDRSLVSTSPTTSSGRRAQLVSLSSTNGAVSVGIDFGRRHVRIIVATLDYRVIAEKEIEIPLGYTAAEALDIAANLLTSTLSHAGVQHSAVLGVGVGVPGPIDRRTSTVVKGAILPEWVGVTVGMMEESFQVPVHLENDANLGVLAEATWGPHAGTPTVVFVKVGTGIGAGLILNGTPYSGNIGLTGEIGHTPIYEHGLLCRCGNRGCLETVASTTIMIELLSRTRARPVRTRDIVRLVLEGDERAIRVVEEAGFAVGRSIAAIANLVNPHTIIIGGPLTDLGEMLLRPIRSGFARYAVPMIVETTQLVMSSLGERAEALGGASLVLQESGIHPTVG</sequence>
<dbReference type="InterPro" id="IPR049874">
    <property type="entry name" value="ROK_cs"/>
</dbReference>
<keyword evidence="4" id="KW-1185">Reference proteome</keyword>
<dbReference type="InterPro" id="IPR036390">
    <property type="entry name" value="WH_DNA-bd_sf"/>
</dbReference>
<gene>
    <name evidence="3" type="ORF">E3O42_11215</name>
</gene>
<dbReference type="SUPFAM" id="SSF46785">
    <property type="entry name" value="Winged helix' DNA-binding domain"/>
    <property type="match status" value="1"/>
</dbReference>
<evidence type="ECO:0000256" key="1">
    <source>
        <dbReference type="ARBA" id="ARBA00006479"/>
    </source>
</evidence>
<organism evidence="3 4">
    <name type="scientific">Cryobacterium adonitolivorans</name>
    <dbReference type="NCBI Taxonomy" id="1259189"/>
    <lineage>
        <taxon>Bacteria</taxon>
        <taxon>Bacillati</taxon>
        <taxon>Actinomycetota</taxon>
        <taxon>Actinomycetes</taxon>
        <taxon>Micrococcales</taxon>
        <taxon>Microbacteriaceae</taxon>
        <taxon>Cryobacterium</taxon>
    </lineage>
</organism>
<proteinExistence type="inferred from homology"/>